<organism evidence="3 4">
    <name type="scientific">Georgenia ruanii</name>
    <dbReference type="NCBI Taxonomy" id="348442"/>
    <lineage>
        <taxon>Bacteria</taxon>
        <taxon>Bacillati</taxon>
        <taxon>Actinomycetota</taxon>
        <taxon>Actinomycetes</taxon>
        <taxon>Micrococcales</taxon>
        <taxon>Bogoriellaceae</taxon>
        <taxon>Georgenia</taxon>
    </lineage>
</organism>
<gene>
    <name evidence="3" type="ORF">GB882_03070</name>
</gene>
<evidence type="ECO:0000259" key="1">
    <source>
        <dbReference type="Pfam" id="PF13556"/>
    </source>
</evidence>
<sequence length="438" mass="48248">MLDSALGAHGKAETFEAHVKQMSEDIEVLVERVFDRVSRLPEYSVLAGQPDGRRYMRDGTRFLIRTFCDRLRGVYREVAHVDFVHRASKNRAESGVPAQTVLYSYQVASRVLWDWLFEQESTRKAGDPVVGGFWSAWMAHVDRATRAVLDAYIAAASVEAVSTSTIRWQFLLDFIGGELAPETLTHRLNAIGFARSKSYVLVVVGAGGQHSAVPSRMAHLGGQFVQSLTRLSRGAPPCVAVHGHRAVILVSEPRVGVDAIKKAVLEVVQDEGDSLGIVVSREVAWTVPGQQVFAQLDAVARTVRPGEAVYVDDLSLVDHAASRLHSEFNEICPPELRRFVSRVFGDHPEWLETVDALVTHNLNVRDAAKELFVHPNTIYYRIDQIKQQVGIDPTAIRTLMDMRIAIRLASALEEVVAPASLPAAPGLAHLSQAGELAQ</sequence>
<reference evidence="3 4" key="1">
    <citation type="submission" date="2019-10" db="EMBL/GenBank/DDBJ databases">
        <title>Georgenia wutianyii sp. nov. and Georgenia yuyongxinii sp. nov. isolated from plateau pika (Ochotona curzoniae) in the Qinghai-Tibet plateau of China.</title>
        <authorList>
            <person name="Tian Z."/>
        </authorList>
    </citation>
    <scope>NUCLEOTIDE SEQUENCE [LARGE SCALE GENOMIC DNA]</scope>
    <source>
        <strain evidence="3 4">JCM 15130</strain>
    </source>
</reference>
<comment type="caution">
    <text evidence="3">The sequence shown here is derived from an EMBL/GenBank/DDBJ whole genome shotgun (WGS) entry which is preliminary data.</text>
</comment>
<evidence type="ECO:0000313" key="4">
    <source>
        <dbReference type="Proteomes" id="UP000429644"/>
    </source>
</evidence>
<dbReference type="InterPro" id="IPR042070">
    <property type="entry name" value="PucR_C-HTH_sf"/>
</dbReference>
<evidence type="ECO:0008006" key="5">
    <source>
        <dbReference type="Google" id="ProtNLM"/>
    </source>
</evidence>
<dbReference type="InterPro" id="IPR025751">
    <property type="entry name" value="RsbRD_N_dom"/>
</dbReference>
<keyword evidence="4" id="KW-1185">Reference proteome</keyword>
<dbReference type="EMBL" id="WHPD01000671">
    <property type="protein sequence ID" value="MPV87637.1"/>
    <property type="molecule type" value="Genomic_DNA"/>
</dbReference>
<dbReference type="AlphaFoldDB" id="A0A7J9USP0"/>
<proteinExistence type="predicted"/>
<dbReference type="InterPro" id="IPR025736">
    <property type="entry name" value="PucR_C-HTH_dom"/>
</dbReference>
<feature type="domain" description="RsbT co-antagonist protein RsbRD N-terminal" evidence="2">
    <location>
        <begin position="29"/>
        <end position="156"/>
    </location>
</feature>
<dbReference type="PANTHER" id="PTHR33744:SF7">
    <property type="entry name" value="PUCR FAMILY TRANSCRIPTIONAL REGULATOR"/>
    <property type="match status" value="1"/>
</dbReference>
<dbReference type="InterPro" id="IPR051448">
    <property type="entry name" value="CdaR-like_regulators"/>
</dbReference>
<name>A0A7J9USP0_9MICO</name>
<dbReference type="Pfam" id="PF14361">
    <property type="entry name" value="RsbRD_N"/>
    <property type="match status" value="1"/>
</dbReference>
<evidence type="ECO:0000259" key="2">
    <source>
        <dbReference type="Pfam" id="PF14361"/>
    </source>
</evidence>
<feature type="domain" description="PucR C-terminal helix-turn-helix" evidence="1">
    <location>
        <begin position="351"/>
        <end position="407"/>
    </location>
</feature>
<dbReference type="PANTHER" id="PTHR33744">
    <property type="entry name" value="CARBOHYDRATE DIACID REGULATOR"/>
    <property type="match status" value="1"/>
</dbReference>
<dbReference type="Gene3D" id="1.10.10.2840">
    <property type="entry name" value="PucR C-terminal helix-turn-helix domain"/>
    <property type="match status" value="1"/>
</dbReference>
<dbReference type="Proteomes" id="UP000429644">
    <property type="component" value="Unassembled WGS sequence"/>
</dbReference>
<evidence type="ECO:0000313" key="3">
    <source>
        <dbReference type="EMBL" id="MPV87637.1"/>
    </source>
</evidence>
<dbReference type="RefSeq" id="WP_152230238.1">
    <property type="nucleotide sequence ID" value="NZ_BAAAOT010000004.1"/>
</dbReference>
<accession>A0A7J9USP0</accession>
<dbReference type="Pfam" id="PF13556">
    <property type="entry name" value="HTH_30"/>
    <property type="match status" value="1"/>
</dbReference>
<protein>
    <recommendedName>
        <fullName evidence="5">PucR family transcriptional regulator</fullName>
    </recommendedName>
</protein>
<dbReference type="OrthoDB" id="3246591at2"/>